<dbReference type="EMBL" id="QNSF01000006">
    <property type="protein sequence ID" value="RBP93190.1"/>
    <property type="molecule type" value="Genomic_DNA"/>
</dbReference>
<dbReference type="Pfam" id="PF26353">
    <property type="entry name" value="YhfM"/>
    <property type="match status" value="1"/>
</dbReference>
<organism evidence="3 4">
    <name type="scientific">Cytobacillus firmus</name>
    <name type="common">Bacillus firmus</name>
    <dbReference type="NCBI Taxonomy" id="1399"/>
    <lineage>
        <taxon>Bacteria</taxon>
        <taxon>Bacillati</taxon>
        <taxon>Bacillota</taxon>
        <taxon>Bacilli</taxon>
        <taxon>Bacillales</taxon>
        <taxon>Bacillaceae</taxon>
        <taxon>Cytobacillus</taxon>
    </lineage>
</organism>
<dbReference type="Proteomes" id="UP000252731">
    <property type="component" value="Unassembled WGS sequence"/>
</dbReference>
<name>A0A366JWQ5_CYTFI</name>
<gene>
    <name evidence="3" type="ORF">DFO70_106325</name>
</gene>
<comment type="caution">
    <text evidence="3">The sequence shown here is derived from an EMBL/GenBank/DDBJ whole genome shotgun (WGS) entry which is preliminary data.</text>
</comment>
<feature type="domain" description="YhfM-like" evidence="2">
    <location>
        <begin position="33"/>
        <end position="138"/>
    </location>
</feature>
<dbReference type="AlphaFoldDB" id="A0A366JWQ5"/>
<sequence>MKALLLCTFMVFSFAMIAGCQSAPAEKMVLLDEKINEIKVSKSEGFGEINEDKFLSFNDRKSIAAFEEAITTAVKQPGNADISKPEYDIAVEYKGDLPSHGIHLWLGEENKKSAFMYITDESVYLTSPEVTIKLRSLILSQ</sequence>
<dbReference type="RefSeq" id="WP_113883145.1">
    <property type="nucleotide sequence ID" value="NZ_QNSF01000006.1"/>
</dbReference>
<feature type="signal peptide" evidence="1">
    <location>
        <begin position="1"/>
        <end position="18"/>
    </location>
</feature>
<evidence type="ECO:0000256" key="1">
    <source>
        <dbReference type="SAM" id="SignalP"/>
    </source>
</evidence>
<proteinExistence type="predicted"/>
<feature type="chain" id="PRO_5039246345" description="YhfM-like domain-containing protein" evidence="1">
    <location>
        <begin position="19"/>
        <end position="141"/>
    </location>
</feature>
<evidence type="ECO:0000259" key="2">
    <source>
        <dbReference type="Pfam" id="PF26353"/>
    </source>
</evidence>
<dbReference type="OrthoDB" id="2928335at2"/>
<protein>
    <recommendedName>
        <fullName evidence="2">YhfM-like domain-containing protein</fullName>
    </recommendedName>
</protein>
<dbReference type="STRING" id="1399.VL14_14135"/>
<keyword evidence="4" id="KW-1185">Reference proteome</keyword>
<dbReference type="PROSITE" id="PS51257">
    <property type="entry name" value="PROKAR_LIPOPROTEIN"/>
    <property type="match status" value="1"/>
</dbReference>
<reference evidence="3 4" key="1">
    <citation type="submission" date="2018-06" db="EMBL/GenBank/DDBJ databases">
        <title>Freshwater and sediment microbial communities from various areas in North America, analyzing microbe dynamics in response to fracking.</title>
        <authorList>
            <person name="Lamendella R."/>
        </authorList>
    </citation>
    <scope>NUCLEOTIDE SEQUENCE [LARGE SCALE GENOMIC DNA]</scope>
    <source>
        <strain evidence="3 4">14_TX</strain>
    </source>
</reference>
<accession>A0A366JWQ5</accession>
<evidence type="ECO:0000313" key="4">
    <source>
        <dbReference type="Proteomes" id="UP000252731"/>
    </source>
</evidence>
<dbReference type="InterPro" id="IPR058780">
    <property type="entry name" value="YhfM-like_dom"/>
</dbReference>
<evidence type="ECO:0000313" key="3">
    <source>
        <dbReference type="EMBL" id="RBP93190.1"/>
    </source>
</evidence>
<keyword evidence="1" id="KW-0732">Signal</keyword>